<organism evidence="2 3">
    <name type="scientific">Emiliania huxleyi (strain CCMP1516)</name>
    <dbReference type="NCBI Taxonomy" id="280463"/>
    <lineage>
        <taxon>Eukaryota</taxon>
        <taxon>Haptista</taxon>
        <taxon>Haptophyta</taxon>
        <taxon>Prymnesiophyceae</taxon>
        <taxon>Isochrysidales</taxon>
        <taxon>Noelaerhabdaceae</taxon>
        <taxon>Emiliania</taxon>
    </lineage>
</organism>
<dbReference type="KEGG" id="ehx:EMIHUDRAFT_222174"/>
<dbReference type="HOGENOM" id="CLU_837905_0_0_1"/>
<reference evidence="2" key="2">
    <citation type="submission" date="2024-10" db="UniProtKB">
        <authorList>
            <consortium name="EnsemblProtists"/>
        </authorList>
    </citation>
    <scope>IDENTIFICATION</scope>
</reference>
<feature type="compositionally biased region" description="Polar residues" evidence="1">
    <location>
        <begin position="96"/>
        <end position="106"/>
    </location>
</feature>
<dbReference type="Proteomes" id="UP000013827">
    <property type="component" value="Unassembled WGS sequence"/>
</dbReference>
<dbReference type="PaxDb" id="2903-EOD40829"/>
<evidence type="ECO:0000256" key="1">
    <source>
        <dbReference type="SAM" id="MobiDB-lite"/>
    </source>
</evidence>
<dbReference type="InterPro" id="IPR029063">
    <property type="entry name" value="SAM-dependent_MTases_sf"/>
</dbReference>
<dbReference type="AlphaFoldDB" id="A0A0D3KYJ4"/>
<accession>A0A0D3KYJ4</accession>
<evidence type="ECO:0000313" key="2">
    <source>
        <dbReference type="EnsemblProtists" id="EOD40829"/>
    </source>
</evidence>
<dbReference type="Gene3D" id="3.40.50.150">
    <property type="entry name" value="Vaccinia Virus protein VP39"/>
    <property type="match status" value="1"/>
</dbReference>
<name>A0A0D3KYJ4_EMIH1</name>
<keyword evidence="3" id="KW-1185">Reference proteome</keyword>
<evidence type="ECO:0008006" key="4">
    <source>
        <dbReference type="Google" id="ProtNLM"/>
    </source>
</evidence>
<protein>
    <recommendedName>
        <fullName evidence="4">Methyltransferase FkbM domain-containing protein</fullName>
    </recommendedName>
</protein>
<proteinExistence type="predicted"/>
<evidence type="ECO:0000313" key="3">
    <source>
        <dbReference type="Proteomes" id="UP000013827"/>
    </source>
</evidence>
<dbReference type="EnsemblProtists" id="EOD40829">
    <property type="protein sequence ID" value="EOD40829"/>
    <property type="gene ID" value="EMIHUDRAFT_222174"/>
</dbReference>
<dbReference type="RefSeq" id="XP_005793258.1">
    <property type="nucleotide sequence ID" value="XM_005793201.1"/>
</dbReference>
<feature type="region of interest" description="Disordered" evidence="1">
    <location>
        <begin position="91"/>
        <end position="112"/>
    </location>
</feature>
<dbReference type="SUPFAM" id="SSF53335">
    <property type="entry name" value="S-adenosyl-L-methionine-dependent methyltransferases"/>
    <property type="match status" value="1"/>
</dbReference>
<dbReference type="GeneID" id="17286099"/>
<sequence>MFHCNGDELPPSRPAAVETRAVWERHAPASEPIANSLLASLLLEDLVPEGGILDVGAFDGVFANFYAELMPHRTIYAIDPSMENIKKMRLPKQARSLPQQSSSTAGRSGCPPAPQARNLCSLWGAVGEADEAAQVNLTDAEANGSQPVRDRGHLDLEGHELPTLSGARQLLQRDKPLLSYEVAEIAGMTADVRNVLAVPASRLRAFTSSPALTAAYLGNTALAKSTLSQLPPSDAQALLPVHKWIGSVVAQGGADLTFFTRRRWYDQGWKPQLRDRRERTNHVWQIRRPLNMSGMTNDQDVPRAFDVEAETTTGSAFTRAVRESKPRKVKSS</sequence>
<reference evidence="3" key="1">
    <citation type="journal article" date="2013" name="Nature">
        <title>Pan genome of the phytoplankton Emiliania underpins its global distribution.</title>
        <authorList>
            <person name="Read B.A."/>
            <person name="Kegel J."/>
            <person name="Klute M.J."/>
            <person name="Kuo A."/>
            <person name="Lefebvre S.C."/>
            <person name="Maumus F."/>
            <person name="Mayer C."/>
            <person name="Miller J."/>
            <person name="Monier A."/>
            <person name="Salamov A."/>
            <person name="Young J."/>
            <person name="Aguilar M."/>
            <person name="Claverie J.M."/>
            <person name="Frickenhaus S."/>
            <person name="Gonzalez K."/>
            <person name="Herman E.K."/>
            <person name="Lin Y.C."/>
            <person name="Napier J."/>
            <person name="Ogata H."/>
            <person name="Sarno A.F."/>
            <person name="Shmutz J."/>
            <person name="Schroeder D."/>
            <person name="de Vargas C."/>
            <person name="Verret F."/>
            <person name="von Dassow P."/>
            <person name="Valentin K."/>
            <person name="Van de Peer Y."/>
            <person name="Wheeler G."/>
            <person name="Dacks J.B."/>
            <person name="Delwiche C.F."/>
            <person name="Dyhrman S.T."/>
            <person name="Glockner G."/>
            <person name="John U."/>
            <person name="Richards T."/>
            <person name="Worden A.Z."/>
            <person name="Zhang X."/>
            <person name="Grigoriev I.V."/>
            <person name="Allen A.E."/>
            <person name="Bidle K."/>
            <person name="Borodovsky M."/>
            <person name="Bowler C."/>
            <person name="Brownlee C."/>
            <person name="Cock J.M."/>
            <person name="Elias M."/>
            <person name="Gladyshev V.N."/>
            <person name="Groth M."/>
            <person name="Guda C."/>
            <person name="Hadaegh A."/>
            <person name="Iglesias-Rodriguez M.D."/>
            <person name="Jenkins J."/>
            <person name="Jones B.M."/>
            <person name="Lawson T."/>
            <person name="Leese F."/>
            <person name="Lindquist E."/>
            <person name="Lobanov A."/>
            <person name="Lomsadze A."/>
            <person name="Malik S.B."/>
            <person name="Marsh M.E."/>
            <person name="Mackinder L."/>
            <person name="Mock T."/>
            <person name="Mueller-Roeber B."/>
            <person name="Pagarete A."/>
            <person name="Parker M."/>
            <person name="Probert I."/>
            <person name="Quesneville H."/>
            <person name="Raines C."/>
            <person name="Rensing S.A."/>
            <person name="Riano-Pachon D.M."/>
            <person name="Richier S."/>
            <person name="Rokitta S."/>
            <person name="Shiraiwa Y."/>
            <person name="Soanes D.M."/>
            <person name="van der Giezen M."/>
            <person name="Wahlund T.M."/>
            <person name="Williams B."/>
            <person name="Wilson W."/>
            <person name="Wolfe G."/>
            <person name="Wurch L.L."/>
        </authorList>
    </citation>
    <scope>NUCLEOTIDE SEQUENCE</scope>
</reference>